<sequence>MQKKNEEKAIFLLDFLKNYARKVPGWSEPFVRLCTVWRFCSPKGYEFGRKHLSKLPSNITIPRYLGPFNGTSGLIKERLQAEIANLKNPIERVCSLIIDDISIREKMFYSRSEDCIYGLSSSSASTVSQNQT</sequence>
<name>A0AA38IV65_9CUCU</name>
<dbReference type="InterPro" id="IPR048365">
    <property type="entry name" value="TNP-like_RNaseH_N"/>
</dbReference>
<gene>
    <name evidence="2" type="ORF">Zmor_006651</name>
</gene>
<dbReference type="AlphaFoldDB" id="A0AA38IV65"/>
<accession>A0AA38IV65</accession>
<feature type="domain" description="Transposable element P transposase-like RNase H" evidence="1">
    <location>
        <begin position="77"/>
        <end position="129"/>
    </location>
</feature>
<comment type="caution">
    <text evidence="2">The sequence shown here is derived from an EMBL/GenBank/DDBJ whole genome shotgun (WGS) entry which is preliminary data.</text>
</comment>
<reference evidence="2" key="1">
    <citation type="journal article" date="2023" name="G3 (Bethesda)">
        <title>Whole genome assemblies of Zophobas morio and Tenebrio molitor.</title>
        <authorList>
            <person name="Kaur S."/>
            <person name="Stinson S.A."/>
            <person name="diCenzo G.C."/>
        </authorList>
    </citation>
    <scope>NUCLEOTIDE SEQUENCE</scope>
    <source>
        <strain evidence="2">QUZm001</strain>
    </source>
</reference>
<proteinExistence type="predicted"/>
<evidence type="ECO:0000313" key="3">
    <source>
        <dbReference type="Proteomes" id="UP001168821"/>
    </source>
</evidence>
<evidence type="ECO:0000259" key="1">
    <source>
        <dbReference type="Pfam" id="PF21787"/>
    </source>
</evidence>
<keyword evidence="3" id="KW-1185">Reference proteome</keyword>
<dbReference type="Proteomes" id="UP001168821">
    <property type="component" value="Unassembled WGS sequence"/>
</dbReference>
<protein>
    <recommendedName>
        <fullName evidence="1">Transposable element P transposase-like RNase H domain-containing protein</fullName>
    </recommendedName>
</protein>
<dbReference type="Pfam" id="PF21787">
    <property type="entry name" value="TNP-like_RNaseH_N"/>
    <property type="match status" value="1"/>
</dbReference>
<dbReference type="EMBL" id="JALNTZ010000002">
    <property type="protein sequence ID" value="KAJ3662296.1"/>
    <property type="molecule type" value="Genomic_DNA"/>
</dbReference>
<evidence type="ECO:0000313" key="2">
    <source>
        <dbReference type="EMBL" id="KAJ3662296.1"/>
    </source>
</evidence>
<organism evidence="2 3">
    <name type="scientific">Zophobas morio</name>
    <dbReference type="NCBI Taxonomy" id="2755281"/>
    <lineage>
        <taxon>Eukaryota</taxon>
        <taxon>Metazoa</taxon>
        <taxon>Ecdysozoa</taxon>
        <taxon>Arthropoda</taxon>
        <taxon>Hexapoda</taxon>
        <taxon>Insecta</taxon>
        <taxon>Pterygota</taxon>
        <taxon>Neoptera</taxon>
        <taxon>Endopterygota</taxon>
        <taxon>Coleoptera</taxon>
        <taxon>Polyphaga</taxon>
        <taxon>Cucujiformia</taxon>
        <taxon>Tenebrionidae</taxon>
        <taxon>Zophobas</taxon>
    </lineage>
</organism>